<keyword evidence="5" id="KW-1208">Phospholipid metabolism</keyword>
<protein>
    <submittedName>
        <fullName evidence="7">Uncharacterized protein</fullName>
    </submittedName>
</protein>
<keyword evidence="6" id="KW-1133">Transmembrane helix</keyword>
<keyword evidence="8" id="KW-1185">Reference proteome</keyword>
<sequence length="127" mass="14513">MLPFFSPALLFILCMIWIFMSPSDILEVHPRLFYFMVGTAFANISCQLIVCQMSSTRCQPLNWMLLPLALVIFVVISGVAPHWENLLLYLLTAFITLAHIHYGVGVVSQLSKHFNIRPFSLQKPRTD</sequence>
<dbReference type="GO" id="GO:0005794">
    <property type="term" value="C:Golgi apparatus"/>
    <property type="evidence" value="ECO:0007669"/>
    <property type="project" value="TreeGrafter"/>
</dbReference>
<organism evidence="7 8">
    <name type="scientific">Chelonoidis abingdonii</name>
    <name type="common">Abingdon island giant tortoise</name>
    <name type="synonym">Testudo abingdonii</name>
    <dbReference type="NCBI Taxonomy" id="106734"/>
    <lineage>
        <taxon>Eukaryota</taxon>
        <taxon>Metazoa</taxon>
        <taxon>Chordata</taxon>
        <taxon>Craniata</taxon>
        <taxon>Vertebrata</taxon>
        <taxon>Euteleostomi</taxon>
        <taxon>Archelosauria</taxon>
        <taxon>Testudinata</taxon>
        <taxon>Testudines</taxon>
        <taxon>Cryptodira</taxon>
        <taxon>Durocryptodira</taxon>
        <taxon>Testudinoidea</taxon>
        <taxon>Testudinidae</taxon>
        <taxon>Chelonoidis</taxon>
    </lineage>
</organism>
<evidence type="ECO:0000256" key="1">
    <source>
        <dbReference type="ARBA" id="ARBA00004370"/>
    </source>
</evidence>
<comment type="subcellular location">
    <subcellularLocation>
        <location evidence="1">Membrane</location>
    </subcellularLocation>
</comment>
<dbReference type="AlphaFoldDB" id="A0A8C0J902"/>
<keyword evidence="4" id="KW-0443">Lipid metabolism</keyword>
<proteinExistence type="inferred from homology"/>
<dbReference type="PANTHER" id="PTHR10414">
    <property type="entry name" value="ETHANOLAMINEPHOSPHOTRANSFERASE"/>
    <property type="match status" value="1"/>
</dbReference>
<reference evidence="7" key="2">
    <citation type="submission" date="2025-09" db="UniProtKB">
        <authorList>
            <consortium name="Ensembl"/>
        </authorList>
    </citation>
    <scope>IDENTIFICATION</scope>
</reference>
<dbReference type="Proteomes" id="UP000694404">
    <property type="component" value="Unplaced"/>
</dbReference>
<keyword evidence="6" id="KW-0812">Transmembrane</keyword>
<evidence type="ECO:0000256" key="4">
    <source>
        <dbReference type="ARBA" id="ARBA00023209"/>
    </source>
</evidence>
<dbReference type="GO" id="GO:0004307">
    <property type="term" value="F:ethanolaminephosphotransferase activity"/>
    <property type="evidence" value="ECO:0007669"/>
    <property type="project" value="TreeGrafter"/>
</dbReference>
<dbReference type="PANTHER" id="PTHR10414:SF47">
    <property type="entry name" value="ETHANOLAMINEPHOSPHOTRANSFERASE 1"/>
    <property type="match status" value="1"/>
</dbReference>
<keyword evidence="4" id="KW-0594">Phospholipid biosynthesis</keyword>
<evidence type="ECO:0000313" key="7">
    <source>
        <dbReference type="Ensembl" id="ENSCABP00000028761.1"/>
    </source>
</evidence>
<evidence type="ECO:0000256" key="3">
    <source>
        <dbReference type="ARBA" id="ARBA00023136"/>
    </source>
</evidence>
<accession>A0A8C0J902</accession>
<feature type="transmembrane region" description="Helical" evidence="6">
    <location>
        <begin position="33"/>
        <end position="51"/>
    </location>
</feature>
<reference evidence="7" key="1">
    <citation type="submission" date="2025-08" db="UniProtKB">
        <authorList>
            <consortium name="Ensembl"/>
        </authorList>
    </citation>
    <scope>IDENTIFICATION</scope>
</reference>
<feature type="transmembrane region" description="Helical" evidence="6">
    <location>
        <begin position="86"/>
        <end position="107"/>
    </location>
</feature>
<comment type="similarity">
    <text evidence="2">Belongs to the CDP-alcohol phosphatidyltransferase class-I family.</text>
</comment>
<evidence type="ECO:0000256" key="5">
    <source>
        <dbReference type="ARBA" id="ARBA00023264"/>
    </source>
</evidence>
<dbReference type="OMA" id="HIPITIW"/>
<feature type="transmembrane region" description="Helical" evidence="6">
    <location>
        <begin position="63"/>
        <end position="80"/>
    </location>
</feature>
<dbReference type="GO" id="GO:0006646">
    <property type="term" value="P:phosphatidylethanolamine biosynthetic process"/>
    <property type="evidence" value="ECO:0007669"/>
    <property type="project" value="TreeGrafter"/>
</dbReference>
<evidence type="ECO:0000256" key="6">
    <source>
        <dbReference type="SAM" id="Phobius"/>
    </source>
</evidence>
<dbReference type="GO" id="GO:0005789">
    <property type="term" value="C:endoplasmic reticulum membrane"/>
    <property type="evidence" value="ECO:0007669"/>
    <property type="project" value="TreeGrafter"/>
</dbReference>
<evidence type="ECO:0000313" key="8">
    <source>
        <dbReference type="Proteomes" id="UP000694404"/>
    </source>
</evidence>
<dbReference type="Ensembl" id="ENSCABT00000031524.1">
    <property type="protein sequence ID" value="ENSCABP00000028761.1"/>
    <property type="gene ID" value="ENSCABG00000021133.1"/>
</dbReference>
<evidence type="ECO:0000256" key="2">
    <source>
        <dbReference type="ARBA" id="ARBA00010441"/>
    </source>
</evidence>
<dbReference type="GeneTree" id="ENSGT00950000183117"/>
<name>A0A8C0J902_CHEAB</name>
<keyword evidence="3 6" id="KW-0472">Membrane</keyword>
<keyword evidence="4" id="KW-0444">Lipid biosynthesis</keyword>
<dbReference type="InterPro" id="IPR014472">
    <property type="entry name" value="CHOPT"/>
</dbReference>